<dbReference type="SUPFAM" id="SSF49265">
    <property type="entry name" value="Fibronectin type III"/>
    <property type="match status" value="1"/>
</dbReference>
<dbReference type="Proteomes" id="UP000595224">
    <property type="component" value="Chromosome"/>
</dbReference>
<dbReference type="InterPro" id="IPR013783">
    <property type="entry name" value="Ig-like_fold"/>
</dbReference>
<dbReference type="RefSeq" id="WP_198443411.1">
    <property type="nucleotide sequence ID" value="NZ_CP064936.1"/>
</dbReference>
<organism evidence="1 2">
    <name type="scientific">Treponema peruense</name>
    <dbReference type="NCBI Taxonomy" id="2787628"/>
    <lineage>
        <taxon>Bacteria</taxon>
        <taxon>Pseudomonadati</taxon>
        <taxon>Spirochaetota</taxon>
        <taxon>Spirochaetia</taxon>
        <taxon>Spirochaetales</taxon>
        <taxon>Treponemataceae</taxon>
        <taxon>Treponema</taxon>
    </lineage>
</organism>
<dbReference type="Gene3D" id="2.60.40.10">
    <property type="entry name" value="Immunoglobulins"/>
    <property type="match status" value="1"/>
</dbReference>
<name>A0A7T3RF36_9SPIR</name>
<evidence type="ECO:0008006" key="3">
    <source>
        <dbReference type="Google" id="ProtNLM"/>
    </source>
</evidence>
<keyword evidence="2" id="KW-1185">Reference proteome</keyword>
<dbReference type="KEGG" id="tper:IWA51_04675"/>
<proteinExistence type="predicted"/>
<protein>
    <recommendedName>
        <fullName evidence="3">Fibronectin type-III domain-containing protein</fullName>
    </recommendedName>
</protein>
<reference evidence="1 2" key="1">
    <citation type="submission" date="2020-11" db="EMBL/GenBank/DDBJ databases">
        <title>Treponema Peruensis nv. sp., first commensal Treponema isolated from human feces.</title>
        <authorList>
            <person name="Belkhou C."/>
            <person name="Raes J."/>
        </authorList>
    </citation>
    <scope>NUCLEOTIDE SEQUENCE [LARGE SCALE GENOMIC DNA]</scope>
    <source>
        <strain evidence="1 2">RCC2812</strain>
    </source>
</reference>
<sequence>MKPTGIFHFLTIVAVCSIFRVPVFSQSARPVVTGINAEGTADNLITVSWILPKERQGIYVSGFKIYRNTRPIKDFRSLTELKPLAILPAGTISYTDTVNPSVEYYYAVLSLTKSGTKETEPLFYDEELDSGTEQNAGTLLEVLIPGVNSTVIGARSVYYEKKTIVFRKNSSKTAHY</sequence>
<dbReference type="AlphaFoldDB" id="A0A7T3RF36"/>
<dbReference type="InterPro" id="IPR036116">
    <property type="entry name" value="FN3_sf"/>
</dbReference>
<evidence type="ECO:0000313" key="2">
    <source>
        <dbReference type="Proteomes" id="UP000595224"/>
    </source>
</evidence>
<accession>A0A7T3RF36</accession>
<evidence type="ECO:0000313" key="1">
    <source>
        <dbReference type="EMBL" id="QQA01895.1"/>
    </source>
</evidence>
<gene>
    <name evidence="1" type="ORF">IWA51_04675</name>
</gene>
<dbReference type="EMBL" id="CP064936">
    <property type="protein sequence ID" value="QQA01895.1"/>
    <property type="molecule type" value="Genomic_DNA"/>
</dbReference>